<keyword evidence="2" id="KW-1003">Cell membrane</keyword>
<evidence type="ECO:0000256" key="3">
    <source>
        <dbReference type="ARBA" id="ARBA00022519"/>
    </source>
</evidence>
<dbReference type="Proteomes" id="UP000178449">
    <property type="component" value="Unassembled WGS sequence"/>
</dbReference>
<reference evidence="7 8" key="1">
    <citation type="journal article" date="2016" name="Nat. Commun.">
        <title>Thousands of microbial genomes shed light on interconnected biogeochemical processes in an aquifer system.</title>
        <authorList>
            <person name="Anantharaman K."/>
            <person name="Brown C.T."/>
            <person name="Hug L.A."/>
            <person name="Sharon I."/>
            <person name="Castelle C.J."/>
            <person name="Probst A.J."/>
            <person name="Thomas B.C."/>
            <person name="Singh A."/>
            <person name="Wilkins M.J."/>
            <person name="Karaoz U."/>
            <person name="Brodie E.L."/>
            <person name="Williams K.H."/>
            <person name="Hubbard S.S."/>
            <person name="Banfield J.F."/>
        </authorList>
    </citation>
    <scope>NUCLEOTIDE SEQUENCE [LARGE SCALE GENOMIC DNA]</scope>
</reference>
<keyword evidence="5" id="KW-0472">Membrane</keyword>
<organism evidence="7 8">
    <name type="scientific">Candidatus Lambdaproteobacteria bacterium RIFOXYD2_FULL_50_16</name>
    <dbReference type="NCBI Taxonomy" id="1817772"/>
    <lineage>
        <taxon>Bacteria</taxon>
        <taxon>Pseudomonadati</taxon>
        <taxon>Pseudomonadota</taxon>
        <taxon>Candidatus Lambdaproteobacteria</taxon>
    </lineage>
</organism>
<dbReference type="GO" id="GO:0005886">
    <property type="term" value="C:plasma membrane"/>
    <property type="evidence" value="ECO:0007669"/>
    <property type="project" value="UniProtKB-SubCell"/>
</dbReference>
<keyword evidence="3" id="KW-0997">Cell inner membrane</keyword>
<keyword evidence="6" id="KW-0012">Acyltransferase</keyword>
<dbReference type="PANTHER" id="PTHR30606">
    <property type="entry name" value="LIPID A BIOSYNTHESIS LAUROYL ACYLTRANSFERASE"/>
    <property type="match status" value="1"/>
</dbReference>
<evidence type="ECO:0000256" key="2">
    <source>
        <dbReference type="ARBA" id="ARBA00022475"/>
    </source>
</evidence>
<proteinExistence type="predicted"/>
<evidence type="ECO:0000313" key="8">
    <source>
        <dbReference type="Proteomes" id="UP000178449"/>
    </source>
</evidence>
<protein>
    <recommendedName>
        <fullName evidence="9">Lipid A biosynthesis acyltransferase</fullName>
    </recommendedName>
</protein>
<keyword evidence="4" id="KW-0808">Transferase</keyword>
<dbReference type="Pfam" id="PF03279">
    <property type="entry name" value="Lip_A_acyltrans"/>
    <property type="match status" value="1"/>
</dbReference>
<dbReference type="PANTHER" id="PTHR30606:SF10">
    <property type="entry name" value="PHOSPHATIDYLINOSITOL MANNOSIDE ACYLTRANSFERASE"/>
    <property type="match status" value="1"/>
</dbReference>
<evidence type="ECO:0000313" key="7">
    <source>
        <dbReference type="EMBL" id="OGG93872.1"/>
    </source>
</evidence>
<dbReference type="AlphaFoldDB" id="A0A1F6G6X8"/>
<evidence type="ECO:0000256" key="5">
    <source>
        <dbReference type="ARBA" id="ARBA00023136"/>
    </source>
</evidence>
<dbReference type="CDD" id="cd07984">
    <property type="entry name" value="LPLAT_LABLAT-like"/>
    <property type="match status" value="1"/>
</dbReference>
<dbReference type="EMBL" id="MFNE01000045">
    <property type="protein sequence ID" value="OGG93872.1"/>
    <property type="molecule type" value="Genomic_DNA"/>
</dbReference>
<dbReference type="STRING" id="1817772.A2527_02000"/>
<evidence type="ECO:0000256" key="1">
    <source>
        <dbReference type="ARBA" id="ARBA00004533"/>
    </source>
</evidence>
<dbReference type="InterPro" id="IPR004960">
    <property type="entry name" value="LipA_acyltrans"/>
</dbReference>
<dbReference type="GO" id="GO:0016746">
    <property type="term" value="F:acyltransferase activity"/>
    <property type="evidence" value="ECO:0007669"/>
    <property type="project" value="UniProtKB-KW"/>
</dbReference>
<name>A0A1F6G6X8_9PROT</name>
<dbReference type="GO" id="GO:0009247">
    <property type="term" value="P:glycolipid biosynthetic process"/>
    <property type="evidence" value="ECO:0007669"/>
    <property type="project" value="UniProtKB-ARBA"/>
</dbReference>
<comment type="subcellular location">
    <subcellularLocation>
        <location evidence="1">Cell inner membrane</location>
    </subcellularLocation>
</comment>
<gene>
    <name evidence="7" type="ORF">A2527_02000</name>
</gene>
<sequence length="315" mass="35514">MGRDQRYDDYKKHKSPKLKAVRHFLERQTLAGFTALVQGLSIPQAQAWGKRLGRLSYRFAKKDVSIARYQLEFALPNLDTTEREALILECAENVGQTLLESLLMDRFREQAADWISLSGGEALIPAKEAGQGGIIIFAHMGNWELLSVVYDLLEIRGLVMKSQVGEEELDQKLVETRRSGRLSVVPRGEAGSAKAILSCFKAGEFFLMGIDQDLSNVQSRFVPFFGRLAATPKGPAQLAIKFGVPVFGAFGRRGKEGRHHFELVPLCAPPYQGGEREEQVLTEQFSLAIETQIRKQPGQWVWFHRRWKTQPDETP</sequence>
<evidence type="ECO:0000256" key="4">
    <source>
        <dbReference type="ARBA" id="ARBA00022679"/>
    </source>
</evidence>
<accession>A0A1F6G6X8</accession>
<comment type="caution">
    <text evidence="7">The sequence shown here is derived from an EMBL/GenBank/DDBJ whole genome shotgun (WGS) entry which is preliminary data.</text>
</comment>
<evidence type="ECO:0000256" key="6">
    <source>
        <dbReference type="ARBA" id="ARBA00023315"/>
    </source>
</evidence>
<evidence type="ECO:0008006" key="9">
    <source>
        <dbReference type="Google" id="ProtNLM"/>
    </source>
</evidence>